<dbReference type="InterPro" id="IPR041577">
    <property type="entry name" value="RT_RNaseH_2"/>
</dbReference>
<evidence type="ECO:0000313" key="6">
    <source>
        <dbReference type="EMBL" id="KAD3338477.1"/>
    </source>
</evidence>
<dbReference type="CDD" id="cd01647">
    <property type="entry name" value="RT_LTR"/>
    <property type="match status" value="1"/>
</dbReference>
<dbReference type="PANTHER" id="PTHR37984">
    <property type="entry name" value="PROTEIN CBG26694"/>
    <property type="match status" value="1"/>
</dbReference>
<dbReference type="InterPro" id="IPR000477">
    <property type="entry name" value="RT_dom"/>
</dbReference>
<evidence type="ECO:0000259" key="4">
    <source>
        <dbReference type="Pfam" id="PF00078"/>
    </source>
</evidence>
<feature type="domain" description="Reverse transcriptase/retrotransposon-derived protein RNase H-like" evidence="5">
    <location>
        <begin position="532"/>
        <end position="582"/>
    </location>
</feature>
<sequence>MEAPPPARRPTTPLAVGAVGEIVVVVVVVSLIQGALLITEEVLHSFHGHQIKTLCTGRVIGVALAIFLPNPPPPQTGSAASSSPPSSPPTTASPAADLPVPPPPETSSSAPAGQPPSPPLRTYSRRTSSTIPAFDQFTTTQPFSTSQTDSNQPPPNSNRARPSHLRQNVKPPQKYNPSAFHATTKPETEPGKRSNNQACHGHDLDLFLDPDPSQYCIREKVLATAEKKKADQPRTVYKAMSLALEYESKCFLYGDKYGPGHWCKVGTFKLLEIETEVEETPTVVEGESGEANDEIAEISLHAILGKSHTTTMKVHSKLNNAEDYYPFSIPGGLGIQRFSSLSTIQANWNEMFLIFTIDGRKYKLQGVSSGPKKSAAFQHLTLEPETHLEIPTVIKPVIIKKKDSTWRMCIDYRALNKIEVPDKYPIPTIDELLDELNGSTAFSKLDLRSGYYQIRVNEADIEKTAFRTHSGHYEFRVDQDKVHAIQSWPIPTNVREVRGFLGLTGYYRRFICNYGIIARPLTMLTKKDGVVWFEAALSAFNTLKQALMTAPILCLAEFSKTFTVECDASSEGVGAILTQDKHILLPISV</sequence>
<dbReference type="PANTHER" id="PTHR37984:SF5">
    <property type="entry name" value="PROTEIN NYNRIN-LIKE"/>
    <property type="match status" value="1"/>
</dbReference>
<dbReference type="OrthoDB" id="1305324at2759"/>
<keyword evidence="3" id="KW-0472">Membrane</keyword>
<dbReference type="Pfam" id="PF00078">
    <property type="entry name" value="RVT_1"/>
    <property type="match status" value="1"/>
</dbReference>
<dbReference type="SUPFAM" id="SSF56672">
    <property type="entry name" value="DNA/RNA polymerases"/>
    <property type="match status" value="1"/>
</dbReference>
<gene>
    <name evidence="6" type="ORF">E3N88_33998</name>
</gene>
<dbReference type="InterPro" id="IPR050951">
    <property type="entry name" value="Retrovirus_Pol_polyprotein"/>
</dbReference>
<feature type="compositionally biased region" description="Low complexity" evidence="2">
    <location>
        <begin position="76"/>
        <end position="98"/>
    </location>
</feature>
<protein>
    <recommendedName>
        <fullName evidence="8">Reverse transcriptase/retrotransposon-derived protein RNase H-like domain-containing protein</fullName>
    </recommendedName>
</protein>
<evidence type="ECO:0008006" key="8">
    <source>
        <dbReference type="Google" id="ProtNLM"/>
    </source>
</evidence>
<evidence type="ECO:0000313" key="7">
    <source>
        <dbReference type="Proteomes" id="UP000326396"/>
    </source>
</evidence>
<reference evidence="6 7" key="1">
    <citation type="submission" date="2019-05" db="EMBL/GenBank/DDBJ databases">
        <title>Mikania micrantha, genome provides insights into the molecular mechanism of rapid growth.</title>
        <authorList>
            <person name="Liu B."/>
        </authorList>
    </citation>
    <scope>NUCLEOTIDE SEQUENCE [LARGE SCALE GENOMIC DNA]</scope>
    <source>
        <strain evidence="6">NLD-2019</strain>
        <tissue evidence="6">Leaf</tissue>
    </source>
</reference>
<accession>A0A5N6MDA0</accession>
<dbReference type="Gene3D" id="3.30.70.270">
    <property type="match status" value="2"/>
</dbReference>
<feature type="domain" description="Reverse transcriptase" evidence="4">
    <location>
        <begin position="399"/>
        <end position="470"/>
    </location>
</feature>
<dbReference type="AlphaFoldDB" id="A0A5N6MDA0"/>
<feature type="transmembrane region" description="Helical" evidence="3">
    <location>
        <begin position="14"/>
        <end position="39"/>
    </location>
</feature>
<dbReference type="Pfam" id="PF17919">
    <property type="entry name" value="RT_RNaseH_2"/>
    <property type="match status" value="1"/>
</dbReference>
<dbReference type="Gene3D" id="3.10.10.10">
    <property type="entry name" value="HIV Type 1 Reverse Transcriptase, subunit A, domain 1"/>
    <property type="match status" value="1"/>
</dbReference>
<proteinExistence type="predicted"/>
<organism evidence="6 7">
    <name type="scientific">Mikania micrantha</name>
    <name type="common">bitter vine</name>
    <dbReference type="NCBI Taxonomy" id="192012"/>
    <lineage>
        <taxon>Eukaryota</taxon>
        <taxon>Viridiplantae</taxon>
        <taxon>Streptophyta</taxon>
        <taxon>Embryophyta</taxon>
        <taxon>Tracheophyta</taxon>
        <taxon>Spermatophyta</taxon>
        <taxon>Magnoliopsida</taxon>
        <taxon>eudicotyledons</taxon>
        <taxon>Gunneridae</taxon>
        <taxon>Pentapetalae</taxon>
        <taxon>asterids</taxon>
        <taxon>campanulids</taxon>
        <taxon>Asterales</taxon>
        <taxon>Asteraceae</taxon>
        <taxon>Asteroideae</taxon>
        <taxon>Heliantheae alliance</taxon>
        <taxon>Eupatorieae</taxon>
        <taxon>Mikania</taxon>
    </lineage>
</organism>
<name>A0A5N6MDA0_9ASTR</name>
<keyword evidence="1" id="KW-0511">Multifunctional enzyme</keyword>
<keyword evidence="3" id="KW-1133">Transmembrane helix</keyword>
<feature type="region of interest" description="Disordered" evidence="2">
    <location>
        <begin position="73"/>
        <end position="198"/>
    </location>
</feature>
<evidence type="ECO:0000256" key="2">
    <source>
        <dbReference type="SAM" id="MobiDB-lite"/>
    </source>
</evidence>
<dbReference type="EMBL" id="SZYD01000016">
    <property type="protein sequence ID" value="KAD3338477.1"/>
    <property type="molecule type" value="Genomic_DNA"/>
</dbReference>
<evidence type="ECO:0000259" key="5">
    <source>
        <dbReference type="Pfam" id="PF17919"/>
    </source>
</evidence>
<keyword evidence="7" id="KW-1185">Reference proteome</keyword>
<dbReference type="Proteomes" id="UP000326396">
    <property type="component" value="Linkage Group LG6"/>
</dbReference>
<dbReference type="InterPro" id="IPR043502">
    <property type="entry name" value="DNA/RNA_pol_sf"/>
</dbReference>
<dbReference type="GO" id="GO:0003824">
    <property type="term" value="F:catalytic activity"/>
    <property type="evidence" value="ECO:0007669"/>
    <property type="project" value="UniProtKB-KW"/>
</dbReference>
<evidence type="ECO:0000256" key="1">
    <source>
        <dbReference type="ARBA" id="ARBA00023268"/>
    </source>
</evidence>
<feature type="compositionally biased region" description="Low complexity" evidence="2">
    <location>
        <begin position="134"/>
        <end position="150"/>
    </location>
</feature>
<comment type="caution">
    <text evidence="6">The sequence shown here is derived from an EMBL/GenBank/DDBJ whole genome shotgun (WGS) entry which is preliminary data.</text>
</comment>
<dbReference type="FunFam" id="3.30.70.270:FF:000020">
    <property type="entry name" value="Transposon Tf2-6 polyprotein-like Protein"/>
    <property type="match status" value="1"/>
</dbReference>
<keyword evidence="3" id="KW-0812">Transmembrane</keyword>
<dbReference type="InterPro" id="IPR043128">
    <property type="entry name" value="Rev_trsase/Diguanyl_cyclase"/>
</dbReference>
<evidence type="ECO:0000256" key="3">
    <source>
        <dbReference type="SAM" id="Phobius"/>
    </source>
</evidence>